<name>A0A5C2HAZ9_9BACT</name>
<evidence type="ECO:0000256" key="3">
    <source>
        <dbReference type="ARBA" id="ARBA00022840"/>
    </source>
</evidence>
<dbReference type="InterPro" id="IPR050221">
    <property type="entry name" value="26S_Proteasome_ATPase"/>
</dbReference>
<dbReference type="RefSeq" id="WP_228255900.1">
    <property type="nucleotide sequence ID" value="NZ_BMEF01000045.1"/>
</dbReference>
<reference evidence="4 5" key="1">
    <citation type="submission" date="2019-09" db="EMBL/GenBank/DDBJ databases">
        <title>Complete genome sequencing of four Arcobacter species reveals a diverse suite of mobile elements.</title>
        <authorList>
            <person name="Miller W.G."/>
            <person name="Yee E."/>
            <person name="Bono J.L."/>
        </authorList>
    </citation>
    <scope>NUCLEOTIDE SEQUENCE [LARGE SCALE GENOMIC DNA]</scope>
    <source>
        <strain evidence="4 5">LMG 26638</strain>
    </source>
</reference>
<gene>
    <name evidence="4" type="ORF">APAC_1598</name>
</gene>
<dbReference type="GO" id="GO:0005524">
    <property type="term" value="F:ATP binding"/>
    <property type="evidence" value="ECO:0007669"/>
    <property type="project" value="UniProtKB-KW"/>
</dbReference>
<dbReference type="Gene3D" id="3.40.50.300">
    <property type="entry name" value="P-loop containing nucleotide triphosphate hydrolases"/>
    <property type="match status" value="2"/>
</dbReference>
<keyword evidence="5" id="KW-1185">Reference proteome</keyword>
<accession>A0A5C2HAZ9</accession>
<protein>
    <submittedName>
        <fullName evidence="4">ATP-binding protein (AAA domain)</fullName>
    </submittedName>
</protein>
<dbReference type="InterPro" id="IPR003959">
    <property type="entry name" value="ATPase_AAA_core"/>
</dbReference>
<dbReference type="Pfam" id="PF00004">
    <property type="entry name" value="AAA"/>
    <property type="match status" value="2"/>
</dbReference>
<keyword evidence="2" id="KW-0547">Nucleotide-binding</keyword>
<dbReference type="InterPro" id="IPR003593">
    <property type="entry name" value="AAA+_ATPase"/>
</dbReference>
<dbReference type="PANTHER" id="PTHR23073">
    <property type="entry name" value="26S PROTEASOME REGULATORY SUBUNIT"/>
    <property type="match status" value="1"/>
</dbReference>
<dbReference type="InterPro" id="IPR027417">
    <property type="entry name" value="P-loop_NTPase"/>
</dbReference>
<reference evidence="4 5" key="3">
    <citation type="submission" date="2019-09" db="EMBL/GenBank/DDBJ databases">
        <title>Taxonomic note: a critical rebuttal of the proposed division of the genus Arcobacter into six genera, emended descriptions of Arcobacter anaerophilus and the genus Arcobacter, and an assessment of genus-level boundaries for Epsilonproteobacteria using in silico genomic comparator tools.</title>
        <authorList>
            <person name="On S.L.W."/>
            <person name="Miller W.G."/>
            <person name="Biggs P."/>
            <person name="Cornelius A."/>
            <person name="Vandamme P."/>
        </authorList>
    </citation>
    <scope>NUCLEOTIDE SEQUENCE [LARGE SCALE GENOMIC DNA]</scope>
    <source>
        <strain evidence="4 5">LMG 26638</strain>
    </source>
</reference>
<dbReference type="SUPFAM" id="SSF52540">
    <property type="entry name" value="P-loop containing nucleoside triphosphate hydrolases"/>
    <property type="match status" value="2"/>
</dbReference>
<evidence type="ECO:0000313" key="5">
    <source>
        <dbReference type="Proteomes" id="UP000322726"/>
    </source>
</evidence>
<organism evidence="4 5">
    <name type="scientific">Malaciobacter pacificus</name>
    <dbReference type="NCBI Taxonomy" id="1080223"/>
    <lineage>
        <taxon>Bacteria</taxon>
        <taxon>Pseudomonadati</taxon>
        <taxon>Campylobacterota</taxon>
        <taxon>Epsilonproteobacteria</taxon>
        <taxon>Campylobacterales</taxon>
        <taxon>Arcobacteraceae</taxon>
        <taxon>Malaciobacter</taxon>
    </lineage>
</organism>
<dbReference type="KEGG" id="apai:APAC_1598"/>
<sequence length="692" mass="79109">MSRRSKNISSFDIENLVEKELVDKFSLWMLRVLFKLNTINEFIDKDGDIREENLAYFLGLESFLNEENTRENVISFLKNKLIKLENRVRFSNIKTLKTNLKNISNIAQLNNNETNILEFAILLNQYDILKECMGFLGRNLNSGQTKRALAVILNIPINEINKIFSSKSRLVKSSLLTLDTKYSGCLEDNLEFITDLFAQNMLSCNQDMESILKEVIYRCNETDLCLNDFEHINNDLNILVPYLNNALISGDKGVNVLLYGIPGTGKTELAKAISNELKSALYEISYCDEDDEPIEGTKRLRAFKFAQSLLSNKNALIMFDEVEDIFNSGDIFDSRQKNKAWINRTLENNDIPTIWITNDANSIDDAIIRRFDLSLEVPIPLKSKRKEIINKYSQNLISEDTITSLSKNEKIAPALVSRAAKVISNINTKDKDKAFEMIIQNTLKAQGHDYKKEDSLIKLPKTYDPSYINCNIDLNSLASGIKENQNARICLYGPAGTGKSAYGKYIADFLDKPLILKKGSDLMSMWVGGTEKNIANAFKEAKEEDGILVFDEVDSFLSSRENASKSWEVTQVNEMLIQMENFDGIFIATTNLMNNLDKASLRRFDLKLEFDYLKSQQAWELFESECKNLNIKDYEKSKNQIKSLSCLTPGDFAAVVRQNRFMPIKNSNDFYNRLKEEVEVKQVNNEKTMGFI</sequence>
<dbReference type="Proteomes" id="UP000322726">
    <property type="component" value="Chromosome"/>
</dbReference>
<evidence type="ECO:0000313" key="4">
    <source>
        <dbReference type="EMBL" id="QEP34695.1"/>
    </source>
</evidence>
<dbReference type="AlphaFoldDB" id="A0A5C2HAZ9"/>
<evidence type="ECO:0000256" key="2">
    <source>
        <dbReference type="ARBA" id="ARBA00022741"/>
    </source>
</evidence>
<proteinExistence type="inferred from homology"/>
<keyword evidence="3 4" id="KW-0067">ATP-binding</keyword>
<dbReference type="CDD" id="cd19481">
    <property type="entry name" value="RecA-like_protease"/>
    <property type="match status" value="1"/>
</dbReference>
<reference evidence="5" key="2">
    <citation type="submission" date="2019-09" db="EMBL/GenBank/DDBJ databases">
        <title>Complete genome sequencing of four Arcobacter species reveals a diverse suite of mobile elements.</title>
        <authorList>
            <person name="On S.L.W."/>
            <person name="Miller W.G."/>
            <person name="Biggs P."/>
            <person name="Cornelius A."/>
            <person name="Vandamme P."/>
        </authorList>
    </citation>
    <scope>NUCLEOTIDE SEQUENCE [LARGE SCALE GENOMIC DNA]</scope>
    <source>
        <strain evidence="5">LMG 26638</strain>
    </source>
</reference>
<comment type="similarity">
    <text evidence="1">Belongs to the AAA ATPase family.</text>
</comment>
<dbReference type="EMBL" id="CP035928">
    <property type="protein sequence ID" value="QEP34695.1"/>
    <property type="molecule type" value="Genomic_DNA"/>
</dbReference>
<evidence type="ECO:0000256" key="1">
    <source>
        <dbReference type="ARBA" id="ARBA00006914"/>
    </source>
</evidence>
<dbReference type="GO" id="GO:0016887">
    <property type="term" value="F:ATP hydrolysis activity"/>
    <property type="evidence" value="ECO:0007669"/>
    <property type="project" value="InterPro"/>
</dbReference>
<dbReference type="SMART" id="SM00382">
    <property type="entry name" value="AAA"/>
    <property type="match status" value="2"/>
</dbReference>